<proteinExistence type="predicted"/>
<protein>
    <submittedName>
        <fullName evidence="2">Uncharacterized protein</fullName>
    </submittedName>
</protein>
<feature type="compositionally biased region" description="Polar residues" evidence="1">
    <location>
        <begin position="1"/>
        <end position="15"/>
    </location>
</feature>
<gene>
    <name evidence="2" type="ORF">C8A01DRAFT_38256</name>
</gene>
<evidence type="ECO:0000256" key="1">
    <source>
        <dbReference type="SAM" id="MobiDB-lite"/>
    </source>
</evidence>
<feature type="region of interest" description="Disordered" evidence="1">
    <location>
        <begin position="25"/>
        <end position="54"/>
    </location>
</feature>
<dbReference type="AlphaFoldDB" id="A0AAN6PBE5"/>
<dbReference type="Proteomes" id="UP001303115">
    <property type="component" value="Unassembled WGS sequence"/>
</dbReference>
<organism evidence="2 3">
    <name type="scientific">Parachaetomium inaequale</name>
    <dbReference type="NCBI Taxonomy" id="2588326"/>
    <lineage>
        <taxon>Eukaryota</taxon>
        <taxon>Fungi</taxon>
        <taxon>Dikarya</taxon>
        <taxon>Ascomycota</taxon>
        <taxon>Pezizomycotina</taxon>
        <taxon>Sordariomycetes</taxon>
        <taxon>Sordariomycetidae</taxon>
        <taxon>Sordariales</taxon>
        <taxon>Chaetomiaceae</taxon>
        <taxon>Parachaetomium</taxon>
    </lineage>
</organism>
<feature type="region of interest" description="Disordered" evidence="1">
    <location>
        <begin position="1"/>
        <end position="20"/>
    </location>
</feature>
<accession>A0AAN6PBE5</accession>
<keyword evidence="3" id="KW-1185">Reference proteome</keyword>
<evidence type="ECO:0000313" key="3">
    <source>
        <dbReference type="Proteomes" id="UP001303115"/>
    </source>
</evidence>
<comment type="caution">
    <text evidence="2">The sequence shown here is derived from an EMBL/GenBank/DDBJ whole genome shotgun (WGS) entry which is preliminary data.</text>
</comment>
<evidence type="ECO:0000313" key="2">
    <source>
        <dbReference type="EMBL" id="KAK4035296.1"/>
    </source>
</evidence>
<sequence>MTTYLSRPSTDSTPPGYTPHEVELARLDSASPSTLSTPPPYDDEAPSSSPFHPTVHFQIQTPGKPWLSLPLPTRPEPIPIFSLHPEDSSFSTAAQATPHFTCIRPERSSGSCYLTTTTSPSSSSGTPAAVATTTYRFGPNRPPLVRLFSPHATPLSPTTLNQLLFSKEKDNDEQQEPDDAKAWDTFPITSLGLLTRAVSFHSSRLGGTFQWRYASRKERHAAALSQHLGCGEGGEISSLLILERVVRVATAQNIPGASTSTGGKEEIRTVVAYFLRGETYRTPGSSGSSAGNGGRLVMDLSLWEAGDVKMEREMAVAMVVATCLVMLKREVDRRRAAQIAVMAGAVGN</sequence>
<dbReference type="EMBL" id="MU854449">
    <property type="protein sequence ID" value="KAK4035296.1"/>
    <property type="molecule type" value="Genomic_DNA"/>
</dbReference>
<reference evidence="3" key="1">
    <citation type="journal article" date="2023" name="Mol. Phylogenet. Evol.">
        <title>Genome-scale phylogeny and comparative genomics of the fungal order Sordariales.</title>
        <authorList>
            <person name="Hensen N."/>
            <person name="Bonometti L."/>
            <person name="Westerberg I."/>
            <person name="Brannstrom I.O."/>
            <person name="Guillou S."/>
            <person name="Cros-Aarteil S."/>
            <person name="Calhoun S."/>
            <person name="Haridas S."/>
            <person name="Kuo A."/>
            <person name="Mondo S."/>
            <person name="Pangilinan J."/>
            <person name="Riley R."/>
            <person name="LaButti K."/>
            <person name="Andreopoulos B."/>
            <person name="Lipzen A."/>
            <person name="Chen C."/>
            <person name="Yan M."/>
            <person name="Daum C."/>
            <person name="Ng V."/>
            <person name="Clum A."/>
            <person name="Steindorff A."/>
            <person name="Ohm R.A."/>
            <person name="Martin F."/>
            <person name="Silar P."/>
            <person name="Natvig D.O."/>
            <person name="Lalanne C."/>
            <person name="Gautier V."/>
            <person name="Ament-Velasquez S.L."/>
            <person name="Kruys A."/>
            <person name="Hutchinson M.I."/>
            <person name="Powell A.J."/>
            <person name="Barry K."/>
            <person name="Miller A.N."/>
            <person name="Grigoriev I.V."/>
            <person name="Debuchy R."/>
            <person name="Gladieux P."/>
            <person name="Hiltunen Thoren M."/>
            <person name="Johannesson H."/>
        </authorList>
    </citation>
    <scope>NUCLEOTIDE SEQUENCE [LARGE SCALE GENOMIC DNA]</scope>
    <source>
        <strain evidence="3">CBS 284.82</strain>
    </source>
</reference>
<name>A0AAN6PBE5_9PEZI</name>